<dbReference type="RefSeq" id="WP_114281070.1">
    <property type="nucleotide sequence ID" value="NZ_QPJY01000014.1"/>
</dbReference>
<gene>
    <name evidence="2" type="ORF">DFQ59_11424</name>
</gene>
<evidence type="ECO:0000313" key="2">
    <source>
        <dbReference type="EMBL" id="RCX24868.1"/>
    </source>
</evidence>
<reference evidence="2 3" key="1">
    <citation type="submission" date="2018-07" db="EMBL/GenBank/DDBJ databases">
        <title>Genomic Encyclopedia of Type Strains, Phase IV (KMG-IV): sequencing the most valuable type-strain genomes for metagenomic binning, comparative biology and taxonomic classification.</title>
        <authorList>
            <person name="Goeker M."/>
        </authorList>
    </citation>
    <scope>NUCLEOTIDE SEQUENCE [LARGE SCALE GENOMIC DNA]</scope>
    <source>
        <strain evidence="2 3">DSM 26407</strain>
    </source>
</reference>
<dbReference type="Gene3D" id="1.20.120.10">
    <property type="entry name" value="Cytochrome c/b562"/>
    <property type="match status" value="1"/>
</dbReference>
<dbReference type="PROSITE" id="PS51009">
    <property type="entry name" value="CYTCII"/>
    <property type="match status" value="1"/>
</dbReference>
<sequence>MRNAFRAHRPPRRAILALSLACGLLVGPGASAQQPAKPTPEQMQALQQMMQQQIQLMQPELAQRVKGLSPETKQLLLRIYSQHNRHSDRITLRHVMHEVLADYHSMNAGILTDNPEQAADSARRLANHRIPRGGLLPYLKLDDITDEKLSALASFNDSVEGNAKRLAAAAEQGDMAGAAGLVGEITAGCVGCHQMFRGVPGISPLLK</sequence>
<dbReference type="EMBL" id="QPJY01000014">
    <property type="protein sequence ID" value="RCX24868.1"/>
    <property type="molecule type" value="Genomic_DNA"/>
</dbReference>
<feature type="signal peptide" evidence="1">
    <location>
        <begin position="1"/>
        <end position="32"/>
    </location>
</feature>
<accession>A0A369BVX2</accession>
<evidence type="ECO:0000313" key="3">
    <source>
        <dbReference type="Proteomes" id="UP000252707"/>
    </source>
</evidence>
<dbReference type="AlphaFoldDB" id="A0A369BVX2"/>
<comment type="caution">
    <text evidence="2">The sequence shown here is derived from an EMBL/GenBank/DDBJ whole genome shotgun (WGS) entry which is preliminary data.</text>
</comment>
<organism evidence="2 3">
    <name type="scientific">Thioalbus denitrificans</name>
    <dbReference type="NCBI Taxonomy" id="547122"/>
    <lineage>
        <taxon>Bacteria</taxon>
        <taxon>Pseudomonadati</taxon>
        <taxon>Pseudomonadota</taxon>
        <taxon>Gammaproteobacteria</taxon>
        <taxon>Chromatiales</taxon>
        <taxon>Ectothiorhodospiraceae</taxon>
        <taxon>Thioalbus</taxon>
    </lineage>
</organism>
<dbReference type="SUPFAM" id="SSF47175">
    <property type="entry name" value="Cytochromes"/>
    <property type="match status" value="1"/>
</dbReference>
<dbReference type="OrthoDB" id="1430833at2"/>
<proteinExistence type="predicted"/>
<keyword evidence="3" id="KW-1185">Reference proteome</keyword>
<feature type="chain" id="PRO_5016810021" evidence="1">
    <location>
        <begin position="33"/>
        <end position="207"/>
    </location>
</feature>
<protein>
    <submittedName>
        <fullName evidence="2">Cytochrome c</fullName>
    </submittedName>
</protein>
<dbReference type="Proteomes" id="UP000252707">
    <property type="component" value="Unassembled WGS sequence"/>
</dbReference>
<dbReference type="GO" id="GO:0009055">
    <property type="term" value="F:electron transfer activity"/>
    <property type="evidence" value="ECO:0007669"/>
    <property type="project" value="InterPro"/>
</dbReference>
<evidence type="ECO:0000256" key="1">
    <source>
        <dbReference type="SAM" id="SignalP"/>
    </source>
</evidence>
<dbReference type="GO" id="GO:0022900">
    <property type="term" value="P:electron transport chain"/>
    <property type="evidence" value="ECO:0007669"/>
    <property type="project" value="InterPro"/>
</dbReference>
<dbReference type="GO" id="GO:0005506">
    <property type="term" value="F:iron ion binding"/>
    <property type="evidence" value="ECO:0007669"/>
    <property type="project" value="InterPro"/>
</dbReference>
<name>A0A369BVX2_9GAMM</name>
<dbReference type="InterPro" id="IPR010980">
    <property type="entry name" value="Cyt_c/b562"/>
</dbReference>
<dbReference type="GO" id="GO:0020037">
    <property type="term" value="F:heme binding"/>
    <property type="evidence" value="ECO:0007669"/>
    <property type="project" value="InterPro"/>
</dbReference>
<dbReference type="InterPro" id="IPR002321">
    <property type="entry name" value="Cyt_c_II"/>
</dbReference>
<keyword evidence="1" id="KW-0732">Signal</keyword>